<dbReference type="Proteomes" id="UP000541583">
    <property type="component" value="Unassembled WGS sequence"/>
</dbReference>
<protein>
    <submittedName>
        <fullName evidence="1">Uncharacterized protein</fullName>
    </submittedName>
</protein>
<keyword evidence="2" id="KW-1185">Reference proteome</keyword>
<evidence type="ECO:0000313" key="1">
    <source>
        <dbReference type="EMBL" id="MBB6108431.1"/>
    </source>
</evidence>
<comment type="caution">
    <text evidence="1">The sequence shown here is derived from an EMBL/GenBank/DDBJ whole genome shotgun (WGS) entry which is preliminary data.</text>
</comment>
<proteinExistence type="predicted"/>
<evidence type="ECO:0000313" key="2">
    <source>
        <dbReference type="Proteomes" id="UP000541583"/>
    </source>
</evidence>
<name>A0ABR6PF88_9SPHI</name>
<reference evidence="1 2" key="1">
    <citation type="submission" date="2020-08" db="EMBL/GenBank/DDBJ databases">
        <title>Genomic Encyclopedia of Type Strains, Phase IV (KMG-V): Genome sequencing to study the core and pangenomes of soil and plant-associated prokaryotes.</title>
        <authorList>
            <person name="Whitman W."/>
        </authorList>
    </citation>
    <scope>NUCLEOTIDE SEQUENCE [LARGE SCALE GENOMIC DNA]</scope>
    <source>
        <strain evidence="1 2">ANJLi2</strain>
    </source>
</reference>
<dbReference type="EMBL" id="JACHCB010000002">
    <property type="protein sequence ID" value="MBB6108431.1"/>
    <property type="molecule type" value="Genomic_DNA"/>
</dbReference>
<sequence>MNFERRTSNHIFVPPKTNLIKFKPTALRKNFLKPYFNTFLIEIREKSD</sequence>
<organism evidence="1 2">
    <name type="scientific">Mucilaginibacter lappiensis</name>
    <dbReference type="NCBI Taxonomy" id="354630"/>
    <lineage>
        <taxon>Bacteria</taxon>
        <taxon>Pseudomonadati</taxon>
        <taxon>Bacteroidota</taxon>
        <taxon>Sphingobacteriia</taxon>
        <taxon>Sphingobacteriales</taxon>
        <taxon>Sphingobacteriaceae</taxon>
        <taxon>Mucilaginibacter</taxon>
    </lineage>
</organism>
<gene>
    <name evidence="1" type="ORF">HDF23_001166</name>
</gene>
<accession>A0ABR6PF88</accession>